<comment type="cofactor">
    <cofactor evidence="2">
        <name>Mg(2+)</name>
        <dbReference type="ChEBI" id="CHEBI:18420"/>
    </cofactor>
</comment>
<dbReference type="NCBIfam" id="NF011585">
    <property type="entry name" value="PRK15009.1"/>
    <property type="match status" value="1"/>
</dbReference>
<keyword evidence="11" id="KW-1185">Reference proteome</keyword>
<dbReference type="PANTHER" id="PTHR11839:SF18">
    <property type="entry name" value="NUDIX HYDROLASE DOMAIN-CONTAINING PROTEIN"/>
    <property type="match status" value="1"/>
</dbReference>
<dbReference type="InterPro" id="IPR015797">
    <property type="entry name" value="NUDIX_hydrolase-like_dom_sf"/>
</dbReference>
<dbReference type="SUPFAM" id="SSF55811">
    <property type="entry name" value="Nudix"/>
    <property type="match status" value="1"/>
</dbReference>
<organism evidence="10 11">
    <name type="scientific">Dyadobacter linearis</name>
    <dbReference type="NCBI Taxonomy" id="2823330"/>
    <lineage>
        <taxon>Bacteria</taxon>
        <taxon>Pseudomonadati</taxon>
        <taxon>Bacteroidota</taxon>
        <taxon>Cytophagia</taxon>
        <taxon>Cytophagales</taxon>
        <taxon>Spirosomataceae</taxon>
        <taxon>Dyadobacter</taxon>
    </lineage>
</organism>
<name>A0ABM8UU58_9BACT</name>
<evidence type="ECO:0000256" key="3">
    <source>
        <dbReference type="ARBA" id="ARBA00007275"/>
    </source>
</evidence>
<accession>A0ABM8UU58</accession>
<dbReference type="InterPro" id="IPR004385">
    <property type="entry name" value="NDP_pyrophosphatase"/>
</dbReference>
<dbReference type="Gene3D" id="3.90.79.10">
    <property type="entry name" value="Nucleoside Triphosphate Pyrophosphohydrolase"/>
    <property type="match status" value="1"/>
</dbReference>
<dbReference type="CDD" id="cd24157">
    <property type="entry name" value="NUDIX_GDPMK"/>
    <property type="match status" value="1"/>
</dbReference>
<dbReference type="RefSeq" id="WP_215235091.1">
    <property type="nucleotide sequence ID" value="NZ_CAJRAU010000005.1"/>
</dbReference>
<reference evidence="10 11" key="1">
    <citation type="submission" date="2021-04" db="EMBL/GenBank/DDBJ databases">
        <authorList>
            <person name="Rodrigo-Torres L."/>
            <person name="Arahal R. D."/>
            <person name="Lucena T."/>
        </authorList>
    </citation>
    <scope>NUCLEOTIDE SEQUENCE [LARGE SCALE GENOMIC DNA]</scope>
    <source>
        <strain evidence="10 11">CECT 9623</strain>
    </source>
</reference>
<dbReference type="PANTHER" id="PTHR11839">
    <property type="entry name" value="UDP/ADP-SUGAR PYROPHOSPHATASE"/>
    <property type="match status" value="1"/>
</dbReference>
<proteinExistence type="inferred from homology"/>
<keyword evidence="6 10" id="KW-0378">Hydrolase</keyword>
<dbReference type="Pfam" id="PF00293">
    <property type="entry name" value="NUDIX"/>
    <property type="match status" value="1"/>
</dbReference>
<comment type="similarity">
    <text evidence="3">Belongs to the Nudix hydrolase family. NudK subfamily.</text>
</comment>
<evidence type="ECO:0000256" key="4">
    <source>
        <dbReference type="ARBA" id="ARBA00011738"/>
    </source>
</evidence>
<dbReference type="EMBL" id="CAJRAU010000005">
    <property type="protein sequence ID" value="CAG5071815.1"/>
    <property type="molecule type" value="Genomic_DNA"/>
</dbReference>
<comment type="caution">
    <text evidence="10">The sequence shown here is derived from an EMBL/GenBank/DDBJ whole genome shotgun (WGS) entry which is preliminary data.</text>
</comment>
<dbReference type="PROSITE" id="PS51462">
    <property type="entry name" value="NUDIX"/>
    <property type="match status" value="1"/>
</dbReference>
<evidence type="ECO:0000256" key="8">
    <source>
        <dbReference type="ARBA" id="ARBA00032272"/>
    </source>
</evidence>
<comment type="catalytic activity">
    <reaction evidence="1">
        <text>GDP-alpha-D-mannose + H2O = alpha-D-mannose 1-phosphate + GMP + 2 H(+)</text>
        <dbReference type="Rhea" id="RHEA:27978"/>
        <dbReference type="ChEBI" id="CHEBI:15377"/>
        <dbReference type="ChEBI" id="CHEBI:15378"/>
        <dbReference type="ChEBI" id="CHEBI:57527"/>
        <dbReference type="ChEBI" id="CHEBI:58115"/>
        <dbReference type="ChEBI" id="CHEBI:58409"/>
    </reaction>
</comment>
<evidence type="ECO:0000256" key="7">
    <source>
        <dbReference type="ARBA" id="ARBA00032162"/>
    </source>
</evidence>
<protein>
    <recommendedName>
        <fullName evidence="5">GDP-mannose pyrophosphatase</fullName>
    </recommendedName>
    <alternativeName>
        <fullName evidence="7">GDP-mannose hydrolase</fullName>
    </alternativeName>
    <alternativeName>
        <fullName evidence="8">GDPMK</fullName>
    </alternativeName>
</protein>
<dbReference type="Proteomes" id="UP000679725">
    <property type="component" value="Unassembled WGS sequence"/>
</dbReference>
<comment type="subunit">
    <text evidence="4">Homodimer.</text>
</comment>
<dbReference type="InterPro" id="IPR000086">
    <property type="entry name" value="NUDIX_hydrolase_dom"/>
</dbReference>
<evidence type="ECO:0000256" key="1">
    <source>
        <dbReference type="ARBA" id="ARBA00000847"/>
    </source>
</evidence>
<feature type="domain" description="Nudix hydrolase" evidence="9">
    <location>
        <begin position="43"/>
        <end position="182"/>
    </location>
</feature>
<evidence type="ECO:0000256" key="5">
    <source>
        <dbReference type="ARBA" id="ARBA00016377"/>
    </source>
</evidence>
<evidence type="ECO:0000313" key="10">
    <source>
        <dbReference type="EMBL" id="CAG5071815.1"/>
    </source>
</evidence>
<evidence type="ECO:0000256" key="2">
    <source>
        <dbReference type="ARBA" id="ARBA00001946"/>
    </source>
</evidence>
<dbReference type="NCBIfam" id="TIGR00052">
    <property type="entry name" value="nudix-type nucleoside diphosphatase, YffH/AdpP family"/>
    <property type="match status" value="1"/>
</dbReference>
<sequence>MDTQIRNVEEEVLSDNWYTLRKYNFEYQRPDGKWERQSREAYDRGNGATILLYNTEKETVILTRQFRLPTYTNGNESGMLIEACAGLLDKDNPEDCIKRETEEETGYKLNAVRKIFEAYMSPGSVTEILYFFVGEYSEDMKVSSGGGAENEQENIEVLEIPFSEAMNMIATGEIRDAKTIMLLQYAQLNGLVKTKQGAGQQPTCTLLLSF</sequence>
<dbReference type="GO" id="GO:0016787">
    <property type="term" value="F:hydrolase activity"/>
    <property type="evidence" value="ECO:0007669"/>
    <property type="project" value="UniProtKB-KW"/>
</dbReference>
<evidence type="ECO:0000313" key="11">
    <source>
        <dbReference type="Proteomes" id="UP000679725"/>
    </source>
</evidence>
<evidence type="ECO:0000256" key="6">
    <source>
        <dbReference type="ARBA" id="ARBA00022801"/>
    </source>
</evidence>
<gene>
    <name evidence="10" type="primary">nudK</name>
    <name evidence="10" type="ORF">DYBT9623_03799</name>
</gene>
<evidence type="ECO:0000259" key="9">
    <source>
        <dbReference type="PROSITE" id="PS51462"/>
    </source>
</evidence>